<dbReference type="Proteomes" id="UP000011550">
    <property type="component" value="Unassembled WGS sequence"/>
</dbReference>
<dbReference type="AlphaFoldDB" id="M0IAY9"/>
<evidence type="ECO:0000313" key="4">
    <source>
        <dbReference type="Proteomes" id="UP000011550"/>
    </source>
</evidence>
<gene>
    <name evidence="3" type="ORF">C440_10133</name>
</gene>
<evidence type="ECO:0000256" key="1">
    <source>
        <dbReference type="SAM" id="Phobius"/>
    </source>
</evidence>
<dbReference type="Pfam" id="PF19701">
    <property type="entry name" value="DUF6199"/>
    <property type="match status" value="1"/>
</dbReference>
<keyword evidence="1" id="KW-0472">Membrane</keyword>
<reference evidence="3 4" key="1">
    <citation type="journal article" date="2014" name="PLoS Genet.">
        <title>Phylogenetically driven sequencing of extremely halophilic archaea reveals strategies for static and dynamic osmo-response.</title>
        <authorList>
            <person name="Becker E.A."/>
            <person name="Seitzer P.M."/>
            <person name="Tritt A."/>
            <person name="Larsen D."/>
            <person name="Krusor M."/>
            <person name="Yao A.I."/>
            <person name="Wu D."/>
            <person name="Madern D."/>
            <person name="Eisen J.A."/>
            <person name="Darling A.E."/>
            <person name="Facciotti M.T."/>
        </authorList>
    </citation>
    <scope>NUCLEOTIDE SEQUENCE [LARGE SCALE GENOMIC DNA]</scope>
    <source>
        <strain evidence="3 4">ATCC BAA-1512</strain>
    </source>
</reference>
<protein>
    <recommendedName>
        <fullName evidence="2">DUF6199 domain-containing protein</fullName>
    </recommendedName>
</protein>
<keyword evidence="1" id="KW-0812">Transmembrane</keyword>
<dbReference type="RefSeq" id="WP_008320315.1">
    <property type="nucleotide sequence ID" value="NZ_AOLN01000013.1"/>
</dbReference>
<evidence type="ECO:0000259" key="2">
    <source>
        <dbReference type="Pfam" id="PF19701"/>
    </source>
</evidence>
<dbReference type="EMBL" id="AOLN01000013">
    <property type="protein sequence ID" value="ELZ93970.1"/>
    <property type="molecule type" value="Genomic_DNA"/>
</dbReference>
<evidence type="ECO:0000313" key="3">
    <source>
        <dbReference type="EMBL" id="ELZ93970.1"/>
    </source>
</evidence>
<comment type="caution">
    <text evidence="3">The sequence shown here is derived from an EMBL/GenBank/DDBJ whole genome shotgun (WGS) entry which is preliminary data.</text>
</comment>
<name>M0IAY9_9EURY</name>
<keyword evidence="4" id="KW-1185">Reference proteome</keyword>
<proteinExistence type="predicted"/>
<dbReference type="InterPro" id="IPR045679">
    <property type="entry name" value="DUF6199"/>
</dbReference>
<organism evidence="3 4">
    <name type="scientific">Haloferax mucosum ATCC BAA-1512</name>
    <dbReference type="NCBI Taxonomy" id="662479"/>
    <lineage>
        <taxon>Archaea</taxon>
        <taxon>Methanobacteriati</taxon>
        <taxon>Methanobacteriota</taxon>
        <taxon>Stenosarchaea group</taxon>
        <taxon>Halobacteria</taxon>
        <taxon>Halobacteriales</taxon>
        <taxon>Haloferacaceae</taxon>
        <taxon>Haloferax</taxon>
    </lineage>
</organism>
<accession>M0IAY9</accession>
<feature type="transmembrane region" description="Helical" evidence="1">
    <location>
        <begin position="12"/>
        <end position="31"/>
    </location>
</feature>
<sequence>MPATASPIMDVQTVFFGVLSVFGGVVIYRHAYGFTKFSEQIDAIGSKTPADEVEPAEWNVMLTKLAGLFFVGLGLFFGGSALLGG</sequence>
<feature type="transmembrane region" description="Helical" evidence="1">
    <location>
        <begin position="65"/>
        <end position="84"/>
    </location>
</feature>
<feature type="domain" description="DUF6199" evidence="2">
    <location>
        <begin position="16"/>
        <end position="77"/>
    </location>
</feature>
<keyword evidence="1" id="KW-1133">Transmembrane helix</keyword>
<dbReference type="STRING" id="662479.C440_10133"/>
<dbReference type="PATRIC" id="fig|662479.7.peg.2049"/>